<feature type="repeat" description="PPR" evidence="2">
    <location>
        <begin position="5"/>
        <end position="39"/>
    </location>
</feature>
<gene>
    <name evidence="3" type="ORF">IFM89_018137</name>
</gene>
<dbReference type="InterPro" id="IPR011990">
    <property type="entry name" value="TPR-like_helical_dom_sf"/>
</dbReference>
<dbReference type="PROSITE" id="PS51375">
    <property type="entry name" value="PPR"/>
    <property type="match status" value="2"/>
</dbReference>
<protein>
    <recommendedName>
        <fullName evidence="5">Pentatricopeptide repeat-containing protein</fullName>
    </recommendedName>
</protein>
<keyword evidence="4" id="KW-1185">Reference proteome</keyword>
<dbReference type="AlphaFoldDB" id="A0A835M015"/>
<dbReference type="PANTHER" id="PTHR47926:SF490">
    <property type="entry name" value="REPEAT-LIKE SUPERFAMILY PROTEIN, PUTATIVE-RELATED"/>
    <property type="match status" value="1"/>
</dbReference>
<proteinExistence type="predicted"/>
<dbReference type="InterPro" id="IPR002885">
    <property type="entry name" value="PPR_rpt"/>
</dbReference>
<dbReference type="InterPro" id="IPR046848">
    <property type="entry name" value="E_motif"/>
</dbReference>
<keyword evidence="1" id="KW-0677">Repeat</keyword>
<organism evidence="3 4">
    <name type="scientific">Coptis chinensis</name>
    <dbReference type="NCBI Taxonomy" id="261450"/>
    <lineage>
        <taxon>Eukaryota</taxon>
        <taxon>Viridiplantae</taxon>
        <taxon>Streptophyta</taxon>
        <taxon>Embryophyta</taxon>
        <taxon>Tracheophyta</taxon>
        <taxon>Spermatophyta</taxon>
        <taxon>Magnoliopsida</taxon>
        <taxon>Ranunculales</taxon>
        <taxon>Ranunculaceae</taxon>
        <taxon>Coptidoideae</taxon>
        <taxon>Coptis</taxon>
    </lineage>
</organism>
<dbReference type="OrthoDB" id="1877720at2759"/>
<accession>A0A835M015</accession>
<name>A0A835M015_9MAGN</name>
<dbReference type="Proteomes" id="UP000631114">
    <property type="component" value="Unassembled WGS sequence"/>
</dbReference>
<evidence type="ECO:0000313" key="4">
    <source>
        <dbReference type="Proteomes" id="UP000631114"/>
    </source>
</evidence>
<feature type="repeat" description="PPR" evidence="2">
    <location>
        <begin position="106"/>
        <end position="140"/>
    </location>
</feature>
<dbReference type="FunFam" id="1.25.40.10:FF:001204">
    <property type="entry name" value="Pentatricopeptide (PPR) repeat protein-like"/>
    <property type="match status" value="1"/>
</dbReference>
<evidence type="ECO:0000313" key="3">
    <source>
        <dbReference type="EMBL" id="KAF9605741.1"/>
    </source>
</evidence>
<dbReference type="Gene3D" id="1.25.40.10">
    <property type="entry name" value="Tetratricopeptide repeat domain"/>
    <property type="match status" value="3"/>
</dbReference>
<dbReference type="GO" id="GO:0003723">
    <property type="term" value="F:RNA binding"/>
    <property type="evidence" value="ECO:0007669"/>
    <property type="project" value="InterPro"/>
</dbReference>
<dbReference type="Pfam" id="PF13041">
    <property type="entry name" value="PPR_2"/>
    <property type="match status" value="1"/>
</dbReference>
<comment type="caution">
    <text evidence="3">The sequence shown here is derived from an EMBL/GenBank/DDBJ whole genome shotgun (WGS) entry which is preliminary data.</text>
</comment>
<dbReference type="InterPro" id="IPR046960">
    <property type="entry name" value="PPR_At4g14850-like_plant"/>
</dbReference>
<dbReference type="Pfam" id="PF01535">
    <property type="entry name" value="PPR"/>
    <property type="match status" value="2"/>
</dbReference>
<evidence type="ECO:0008006" key="5">
    <source>
        <dbReference type="Google" id="ProtNLM"/>
    </source>
</evidence>
<evidence type="ECO:0000256" key="1">
    <source>
        <dbReference type="ARBA" id="ARBA00022737"/>
    </source>
</evidence>
<evidence type="ECO:0000256" key="2">
    <source>
        <dbReference type="PROSITE-ProRule" id="PRU00708"/>
    </source>
</evidence>
<reference evidence="3 4" key="1">
    <citation type="submission" date="2020-10" db="EMBL/GenBank/DDBJ databases">
        <title>The Coptis chinensis genome and diversification of protoberbering-type alkaloids.</title>
        <authorList>
            <person name="Wang B."/>
            <person name="Shu S."/>
            <person name="Song C."/>
            <person name="Liu Y."/>
        </authorList>
    </citation>
    <scope>NUCLEOTIDE SEQUENCE [LARGE SCALE GENOMIC DNA]</scope>
    <source>
        <strain evidence="3">HL-2020</strain>
        <tissue evidence="3">Leaf</tissue>
    </source>
</reference>
<sequence>MPERDVVSWTILIEGNRSLRKYDDALFAFERMQFLGVLPNRVTMVIALSACAGSGALEMGVWIHDYVKRNEWEVDVILGTSLIDMYGKCGKIDVGLSVLKSMSEKNIFTWNAVIKGLALAKSGEEAVRWFSIMEVEGVTPDEVTLVGVLSACSHSGMVQTGRYIFQSMMDGKYGFRPNTKHYACMVDILARAGCLDEAVKLIETMPYEPSKTMWGALLAGSKAHGNLDLCEYAAWKLVELDPGNGAYYVMLSNLYAEMGRWNEVENVRRLMEDRGLQKDVGSSFIELETAEQVYNVFAT</sequence>
<dbReference type="Pfam" id="PF20431">
    <property type="entry name" value="E_motif"/>
    <property type="match status" value="1"/>
</dbReference>
<dbReference type="NCBIfam" id="TIGR00756">
    <property type="entry name" value="PPR"/>
    <property type="match status" value="2"/>
</dbReference>
<dbReference type="EMBL" id="JADFTS010000005">
    <property type="protein sequence ID" value="KAF9605741.1"/>
    <property type="molecule type" value="Genomic_DNA"/>
</dbReference>
<dbReference type="PANTHER" id="PTHR47926">
    <property type="entry name" value="PENTATRICOPEPTIDE REPEAT-CONTAINING PROTEIN"/>
    <property type="match status" value="1"/>
</dbReference>
<dbReference type="GO" id="GO:0009451">
    <property type="term" value="P:RNA modification"/>
    <property type="evidence" value="ECO:0007669"/>
    <property type="project" value="InterPro"/>
</dbReference>